<keyword evidence="1" id="KW-0812">Transmembrane</keyword>
<sequence length="51" mass="5432">MNKYIVPLVAILSIAGLETVAMFNGINGVAFGVAMTTIGGICGYWIKSIRR</sequence>
<keyword evidence="1" id="KW-1133">Transmembrane helix</keyword>
<dbReference type="AlphaFoldDB" id="X1E9M7"/>
<organism evidence="2">
    <name type="scientific">marine sediment metagenome</name>
    <dbReference type="NCBI Taxonomy" id="412755"/>
    <lineage>
        <taxon>unclassified sequences</taxon>
        <taxon>metagenomes</taxon>
        <taxon>ecological metagenomes</taxon>
    </lineage>
</organism>
<evidence type="ECO:0000313" key="2">
    <source>
        <dbReference type="EMBL" id="GAH29317.1"/>
    </source>
</evidence>
<dbReference type="EMBL" id="BARU01000238">
    <property type="protein sequence ID" value="GAH29317.1"/>
    <property type="molecule type" value="Genomic_DNA"/>
</dbReference>
<keyword evidence="1" id="KW-0472">Membrane</keyword>
<comment type="caution">
    <text evidence="2">The sequence shown here is derived from an EMBL/GenBank/DDBJ whole genome shotgun (WGS) entry which is preliminary data.</text>
</comment>
<name>X1E9M7_9ZZZZ</name>
<evidence type="ECO:0000256" key="1">
    <source>
        <dbReference type="SAM" id="Phobius"/>
    </source>
</evidence>
<proteinExistence type="predicted"/>
<feature type="transmembrane region" description="Helical" evidence="1">
    <location>
        <begin position="26"/>
        <end position="46"/>
    </location>
</feature>
<gene>
    <name evidence="2" type="ORF">S03H2_00923</name>
</gene>
<accession>X1E9M7</accession>
<protein>
    <submittedName>
        <fullName evidence="2">Uncharacterized protein</fullName>
    </submittedName>
</protein>
<reference evidence="2" key="1">
    <citation type="journal article" date="2014" name="Front. Microbiol.">
        <title>High frequency of phylogenetically diverse reductive dehalogenase-homologous genes in deep subseafloor sedimentary metagenomes.</title>
        <authorList>
            <person name="Kawai M."/>
            <person name="Futagami T."/>
            <person name="Toyoda A."/>
            <person name="Takaki Y."/>
            <person name="Nishi S."/>
            <person name="Hori S."/>
            <person name="Arai W."/>
            <person name="Tsubouchi T."/>
            <person name="Morono Y."/>
            <person name="Uchiyama I."/>
            <person name="Ito T."/>
            <person name="Fujiyama A."/>
            <person name="Inagaki F."/>
            <person name="Takami H."/>
        </authorList>
    </citation>
    <scope>NUCLEOTIDE SEQUENCE</scope>
    <source>
        <strain evidence="2">Expedition CK06-06</strain>
    </source>
</reference>